<keyword evidence="3" id="KW-1185">Reference proteome</keyword>
<dbReference type="RefSeq" id="WP_067147980.1">
    <property type="nucleotide sequence ID" value="NZ_CP014265.1"/>
</dbReference>
<reference evidence="2 3" key="1">
    <citation type="journal article" date="2016" name="Genome Announc.">
        <title>Draft Genome Sequence of the Rumen Methanogen Methanobrevibacter olleyae YLM1.</title>
        <authorList>
            <person name="Kelly W.J."/>
            <person name="Li D."/>
            <person name="Lambie S.C."/>
            <person name="Cox F."/>
            <person name="Attwood G.T."/>
            <person name="Altermann E."/>
            <person name="Leahy S.C."/>
        </authorList>
    </citation>
    <scope>NUCLEOTIDE SEQUENCE [LARGE SCALE GENOMIC DNA]</scope>
    <source>
        <strain evidence="2 3">YLM1</strain>
    </source>
</reference>
<evidence type="ECO:0000256" key="1">
    <source>
        <dbReference type="SAM" id="Phobius"/>
    </source>
</evidence>
<evidence type="ECO:0000313" key="2">
    <source>
        <dbReference type="EMBL" id="AMK16041.1"/>
    </source>
</evidence>
<dbReference type="KEGG" id="mol:YLM1_1484"/>
<evidence type="ECO:0000313" key="3">
    <source>
        <dbReference type="Proteomes" id="UP000066376"/>
    </source>
</evidence>
<reference evidence="3" key="2">
    <citation type="submission" date="2016-02" db="EMBL/GenBank/DDBJ databases">
        <title>The draft genome sequence of the rumen methanogen Methanobrevibacter olleyae YLM1.</title>
        <authorList>
            <consortium name="New Zealand Agricultural Greenhouse Gas Research Centre/Pastoral Greenhouse Gas Research Consortium"/>
            <person name="Kelly W.J."/>
            <person name="Li D."/>
            <person name="Lambie S.C."/>
            <person name="Attwood G.T."/>
            <person name="Altermann E."/>
            <person name="Leahy S.C."/>
        </authorList>
    </citation>
    <scope>NUCLEOTIDE SEQUENCE [LARGE SCALE GENOMIC DNA]</scope>
    <source>
        <strain evidence="3">YLM1</strain>
    </source>
</reference>
<dbReference type="STRING" id="294671.YLM1_1484"/>
<proteinExistence type="predicted"/>
<keyword evidence="1" id="KW-1133">Transmembrane helix</keyword>
<name>A0A126R188_METOL</name>
<organism evidence="2 3">
    <name type="scientific">Methanobrevibacter olleyae</name>
    <dbReference type="NCBI Taxonomy" id="294671"/>
    <lineage>
        <taxon>Archaea</taxon>
        <taxon>Methanobacteriati</taxon>
        <taxon>Methanobacteriota</taxon>
        <taxon>Methanomada group</taxon>
        <taxon>Methanobacteria</taxon>
        <taxon>Methanobacteriales</taxon>
        <taxon>Methanobacteriaceae</taxon>
        <taxon>Methanobrevibacter</taxon>
    </lineage>
</organism>
<protein>
    <submittedName>
        <fullName evidence="2">Uncharacterized protein</fullName>
    </submittedName>
</protein>
<dbReference type="EMBL" id="CP014265">
    <property type="protein sequence ID" value="AMK16041.1"/>
    <property type="molecule type" value="Genomic_DNA"/>
</dbReference>
<keyword evidence="1" id="KW-0812">Transmembrane</keyword>
<dbReference type="GeneID" id="28489803"/>
<accession>A0A126R188</accession>
<gene>
    <name evidence="2" type="ORF">YLM1_1484</name>
</gene>
<dbReference type="PATRIC" id="fig|294671.3.peg.1547"/>
<sequence length="154" mass="17687">MINLIKDNMGFVSLIDALLSIFILFMVLIAFNMMSDIEISSLSKENDDFKTGQDIMEIISSKVDGRDYSILERITYILSSNNNSIVSKREVKDLLDDFFSIYLDDNENNHHYAFVETNQLNGDVLSSNGDYNSADRVNVAIRNYGNYSYKLYLF</sequence>
<dbReference type="AlphaFoldDB" id="A0A126R188"/>
<keyword evidence="1" id="KW-0472">Membrane</keyword>
<dbReference type="Proteomes" id="UP000066376">
    <property type="component" value="Chromosome"/>
</dbReference>
<feature type="transmembrane region" description="Helical" evidence="1">
    <location>
        <begin position="12"/>
        <end position="34"/>
    </location>
</feature>